<dbReference type="EMBL" id="JAAVJS010000024">
    <property type="protein sequence ID" value="NJX16615.1"/>
    <property type="molecule type" value="Genomic_DNA"/>
</dbReference>
<comment type="pathway">
    <text evidence="2 13">Purine metabolism; AMP biosynthesis via de novo pathway; AMP from IMP: step 2/2.</text>
</comment>
<dbReference type="Gene3D" id="1.10.275.10">
    <property type="entry name" value="Fumarase/aspartase (N-terminal domain)"/>
    <property type="match status" value="1"/>
</dbReference>
<evidence type="ECO:0000256" key="6">
    <source>
        <dbReference type="ARBA" id="ARBA00022755"/>
    </source>
</evidence>
<evidence type="ECO:0000256" key="11">
    <source>
        <dbReference type="ARBA" id="ARBA00049115"/>
    </source>
</evidence>
<evidence type="ECO:0000259" key="15">
    <source>
        <dbReference type="Pfam" id="PF08328"/>
    </source>
</evidence>
<evidence type="ECO:0000256" key="3">
    <source>
        <dbReference type="ARBA" id="ARBA00008273"/>
    </source>
</evidence>
<evidence type="ECO:0000313" key="17">
    <source>
        <dbReference type="Proteomes" id="UP000760545"/>
    </source>
</evidence>
<dbReference type="Gene3D" id="1.10.40.30">
    <property type="entry name" value="Fumarase/aspartase (C-terminal domain)"/>
    <property type="match status" value="1"/>
</dbReference>
<keyword evidence="17" id="KW-1185">Reference proteome</keyword>
<keyword evidence="6 13" id="KW-0658">Purine biosynthesis</keyword>
<evidence type="ECO:0000256" key="13">
    <source>
        <dbReference type="RuleBase" id="RU361172"/>
    </source>
</evidence>
<protein>
    <recommendedName>
        <fullName evidence="5 12">Adenylosuccinate lyase</fullName>
        <shortName evidence="13">ASL</shortName>
        <ecNumber evidence="4 12">4.3.2.2</ecNumber>
    </recommendedName>
    <alternativeName>
        <fullName evidence="10 13">Adenylosuccinase</fullName>
    </alternativeName>
</protein>
<evidence type="ECO:0000256" key="5">
    <source>
        <dbReference type="ARBA" id="ARBA00017058"/>
    </source>
</evidence>
<accession>A0ABX1DE41</accession>
<evidence type="ECO:0000313" key="16">
    <source>
        <dbReference type="EMBL" id="NJX16615.1"/>
    </source>
</evidence>
<gene>
    <name evidence="16" type="primary">purB</name>
    <name evidence="16" type="ORF">HC176_14065</name>
</gene>
<dbReference type="InterPro" id="IPR024083">
    <property type="entry name" value="Fumarase/histidase_N"/>
</dbReference>
<dbReference type="InterPro" id="IPR047136">
    <property type="entry name" value="PurB_bact"/>
</dbReference>
<name>A0ABX1DE41_9FLAO</name>
<evidence type="ECO:0000256" key="4">
    <source>
        <dbReference type="ARBA" id="ARBA00012339"/>
    </source>
</evidence>
<dbReference type="Proteomes" id="UP000760545">
    <property type="component" value="Unassembled WGS sequence"/>
</dbReference>
<feature type="domain" description="Adenylosuccinate lyase PurB C-terminal" evidence="15">
    <location>
        <begin position="330"/>
        <end position="445"/>
    </location>
</feature>
<dbReference type="SUPFAM" id="SSF48557">
    <property type="entry name" value="L-aspartase-like"/>
    <property type="match status" value="1"/>
</dbReference>
<reference evidence="16 17" key="1">
    <citation type="submission" date="2020-03" db="EMBL/GenBank/DDBJ databases">
        <title>Tamlana sp. nov, isolated from XXX.</title>
        <authorList>
            <person name="Cao W.R."/>
        </authorList>
    </citation>
    <scope>NUCLEOTIDE SEQUENCE [LARGE SCALE GENOMIC DNA]</scope>
    <source>
        <strain evidence="16 17">HST1-43</strain>
    </source>
</reference>
<comment type="catalytic activity">
    <reaction evidence="11">
        <text>N(6)-(1,2-dicarboxyethyl)-AMP = fumarate + AMP</text>
        <dbReference type="Rhea" id="RHEA:16853"/>
        <dbReference type="ChEBI" id="CHEBI:29806"/>
        <dbReference type="ChEBI" id="CHEBI:57567"/>
        <dbReference type="ChEBI" id="CHEBI:456215"/>
        <dbReference type="EC" id="4.3.2.2"/>
    </reaction>
    <physiologicalReaction direction="left-to-right" evidence="11">
        <dbReference type="Rhea" id="RHEA:16854"/>
    </physiologicalReaction>
</comment>
<dbReference type="InterPro" id="IPR020557">
    <property type="entry name" value="Fumarate_lyase_CS"/>
</dbReference>
<keyword evidence="7 13" id="KW-0456">Lyase</keyword>
<comment type="function">
    <text evidence="9">Catalyzes two reactions in de novo purine nucleotide biosynthesis. Catalyzes the breakdown of 5-aminoimidazole- (N-succinylocarboxamide) ribotide (SAICAR or 2-[5-amino-1-(5-phospho-beta-D-ribosyl)imidazole-4-carboxamido]succinate) to 5-aminoimidazole-4-carboxamide ribotide (AICAR or 5-amino-1-(5-phospho-beta-D-ribosyl)imidazole-4-carboxamide) and fumarate, and of adenylosuccinate (ADS or N(6)-(1,2-dicarboxyethyl)-AMP) to adenosine monophosphate (AMP) and fumarate.</text>
</comment>
<evidence type="ECO:0000256" key="9">
    <source>
        <dbReference type="ARBA" id="ARBA00025012"/>
    </source>
</evidence>
<dbReference type="Pfam" id="PF08328">
    <property type="entry name" value="ASL_C"/>
    <property type="match status" value="1"/>
</dbReference>
<dbReference type="PRINTS" id="PR00149">
    <property type="entry name" value="FUMRATELYASE"/>
</dbReference>
<dbReference type="PROSITE" id="PS00163">
    <property type="entry name" value="FUMARATE_LYASES"/>
    <property type="match status" value="1"/>
</dbReference>
<dbReference type="InterPro" id="IPR008948">
    <property type="entry name" value="L-Aspartase-like"/>
</dbReference>
<sequence length="447" mass="50812">MSLSPLNAISPIDGRYRSKVSELAPYFSEEALIKYRVLVEIEYFIALCEEPLPQLEHVDHTIFDSLRAIYQNFSEEDALAIKKIESVTNHDVKAVEYFIKEKFDQLNLSEFKEFIHFGLTSQDINNTAIPLSIKEAINNVYIPEYQEVLKKLEELTREWSAVSMLARTHGQPASPTRLGKEIEVFVVRLKEQFNLLNDIPSAAKFGGATGNYNAHHVAYPDIDWKAFGTKFVQEKLGLQHSFPTTQIEHYDHMAALFDTLKRINTIIIDLDRDIWTYVSMDYFKQKIKKGEVGSSAMPHKVNPIDFENSEGNLGIANAVFEHLSAKLPISRLQRDLTDSTVLRNVGVPFGHTIIGFKATLKGLNKLLLNEAKFAEDLENNWAVVAEAIQTILRREGYPNPYEALKGLTRTNSKINQESISNFIDTLEVSNTIKEELKRITPSNYTGI</sequence>
<dbReference type="Gene3D" id="1.20.200.10">
    <property type="entry name" value="Fumarase/aspartase (Central domain)"/>
    <property type="match status" value="1"/>
</dbReference>
<dbReference type="CDD" id="cd01598">
    <property type="entry name" value="PurB"/>
    <property type="match status" value="1"/>
</dbReference>
<feature type="domain" description="Fumarate lyase N-terminal" evidence="14">
    <location>
        <begin position="14"/>
        <end position="311"/>
    </location>
</feature>
<organism evidence="16 17">
    <name type="scientific">Tamlana crocina</name>
    <dbReference type="NCBI Taxonomy" id="393006"/>
    <lineage>
        <taxon>Bacteria</taxon>
        <taxon>Pseudomonadati</taxon>
        <taxon>Bacteroidota</taxon>
        <taxon>Flavobacteriia</taxon>
        <taxon>Flavobacteriales</taxon>
        <taxon>Flavobacteriaceae</taxon>
        <taxon>Tamlana</taxon>
    </lineage>
</organism>
<evidence type="ECO:0000256" key="12">
    <source>
        <dbReference type="NCBIfam" id="TIGR00928"/>
    </source>
</evidence>
<evidence type="ECO:0000256" key="8">
    <source>
        <dbReference type="ARBA" id="ARBA00024477"/>
    </source>
</evidence>
<comment type="pathway">
    <text evidence="1 13">Purine metabolism; IMP biosynthesis via de novo pathway; 5-amino-1-(5-phospho-D-ribosyl)imidazole-4-carboxamide from 5-amino-1-(5-phospho-D-ribosyl)imidazole-4-carboxylate: step 2/2.</text>
</comment>
<comment type="similarity">
    <text evidence="3 13">Belongs to the lyase 1 family. Adenylosuccinate lyase subfamily.</text>
</comment>
<dbReference type="InterPro" id="IPR000362">
    <property type="entry name" value="Fumarate_lyase_fam"/>
</dbReference>
<comment type="catalytic activity">
    <reaction evidence="8">
        <text>(2S)-2-[5-amino-1-(5-phospho-beta-D-ribosyl)imidazole-4-carboxamido]succinate = 5-amino-1-(5-phospho-beta-D-ribosyl)imidazole-4-carboxamide + fumarate</text>
        <dbReference type="Rhea" id="RHEA:23920"/>
        <dbReference type="ChEBI" id="CHEBI:29806"/>
        <dbReference type="ChEBI" id="CHEBI:58443"/>
        <dbReference type="ChEBI" id="CHEBI:58475"/>
        <dbReference type="EC" id="4.3.2.2"/>
    </reaction>
    <physiologicalReaction direction="left-to-right" evidence="8">
        <dbReference type="Rhea" id="RHEA:23921"/>
    </physiologicalReaction>
</comment>
<dbReference type="InterPro" id="IPR004769">
    <property type="entry name" value="Pur_lyase"/>
</dbReference>
<evidence type="ECO:0000256" key="2">
    <source>
        <dbReference type="ARBA" id="ARBA00004734"/>
    </source>
</evidence>
<proteinExistence type="inferred from homology"/>
<dbReference type="NCBIfam" id="TIGR00928">
    <property type="entry name" value="purB"/>
    <property type="match status" value="1"/>
</dbReference>
<evidence type="ECO:0000256" key="7">
    <source>
        <dbReference type="ARBA" id="ARBA00023239"/>
    </source>
</evidence>
<dbReference type="RefSeq" id="WP_167919358.1">
    <property type="nucleotide sequence ID" value="NZ_JAAVJS010000024.1"/>
</dbReference>
<evidence type="ECO:0000256" key="10">
    <source>
        <dbReference type="ARBA" id="ARBA00030717"/>
    </source>
</evidence>
<dbReference type="GO" id="GO:0016829">
    <property type="term" value="F:lyase activity"/>
    <property type="evidence" value="ECO:0007669"/>
    <property type="project" value="UniProtKB-KW"/>
</dbReference>
<evidence type="ECO:0000259" key="14">
    <source>
        <dbReference type="Pfam" id="PF00206"/>
    </source>
</evidence>
<dbReference type="Pfam" id="PF00206">
    <property type="entry name" value="Lyase_1"/>
    <property type="match status" value="1"/>
</dbReference>
<dbReference type="InterPro" id="IPR022761">
    <property type="entry name" value="Fumarate_lyase_N"/>
</dbReference>
<dbReference type="PANTHER" id="PTHR43411">
    <property type="entry name" value="ADENYLOSUCCINATE LYASE"/>
    <property type="match status" value="1"/>
</dbReference>
<dbReference type="NCBIfam" id="NF006764">
    <property type="entry name" value="PRK09285.1"/>
    <property type="match status" value="1"/>
</dbReference>
<dbReference type="InterPro" id="IPR013539">
    <property type="entry name" value="PurB_C"/>
</dbReference>
<evidence type="ECO:0000256" key="1">
    <source>
        <dbReference type="ARBA" id="ARBA00004706"/>
    </source>
</evidence>
<dbReference type="EC" id="4.3.2.2" evidence="4 12"/>
<comment type="caution">
    <text evidence="16">The sequence shown here is derived from an EMBL/GenBank/DDBJ whole genome shotgun (WGS) entry which is preliminary data.</text>
</comment>
<dbReference type="PANTHER" id="PTHR43411:SF1">
    <property type="entry name" value="ADENYLOSUCCINATE LYASE"/>
    <property type="match status" value="1"/>
</dbReference>